<keyword evidence="5" id="KW-0964">Secreted</keyword>
<dbReference type="InterPro" id="IPR036465">
    <property type="entry name" value="vWFA_dom_sf"/>
</dbReference>
<dbReference type="PROSITE" id="PS50234">
    <property type="entry name" value="VWFA"/>
    <property type="match status" value="1"/>
</dbReference>
<dbReference type="Pfam" id="PF22638">
    <property type="entry name" value="FlgK_D1"/>
    <property type="match status" value="1"/>
</dbReference>
<evidence type="ECO:0000313" key="9">
    <source>
        <dbReference type="Proteomes" id="UP000092971"/>
    </source>
</evidence>
<dbReference type="Pfam" id="PF06429">
    <property type="entry name" value="Flg_bbr_C"/>
    <property type="match status" value="1"/>
</dbReference>
<dbReference type="Proteomes" id="UP000092971">
    <property type="component" value="Chromosome"/>
</dbReference>
<gene>
    <name evidence="8" type="ORF">CSTERTH_12380</name>
</gene>
<evidence type="ECO:0000256" key="6">
    <source>
        <dbReference type="ARBA" id="ARBA00023143"/>
    </source>
</evidence>
<keyword evidence="8" id="KW-0966">Cell projection</keyword>
<dbReference type="GO" id="GO:0005576">
    <property type="term" value="C:extracellular region"/>
    <property type="evidence" value="ECO:0007669"/>
    <property type="project" value="UniProtKB-SubCell"/>
</dbReference>
<dbReference type="NCBIfam" id="TIGR02492">
    <property type="entry name" value="flgK_ends"/>
    <property type="match status" value="1"/>
</dbReference>
<dbReference type="Gene3D" id="3.40.50.410">
    <property type="entry name" value="von Willebrand factor, type A domain"/>
    <property type="match status" value="1"/>
</dbReference>
<dbReference type="PRINTS" id="PR01005">
    <property type="entry name" value="FLGHOOKAP1"/>
</dbReference>
<sequence length="667" mass="72748">MSTGFSGLTTAVTGMHNNQKALEVTGHNISNLNTKGYTRQQAILATANSRYIVNNWVELGSKVQEIRQIRNSFLDGIYRREANALGYWEARYNGISELESILGEPMTDGLQSILNEFWNAWQELAKSPESLTVRALVRQRAEALVYHLNHIGYQIDKLQEDINNEIIKGIEKVNSITKQIAELNVLIAKAIAANNNPNDYYDQRNLLVDQLSDLIKVEVYEHPDGYMDILVGGYYLVSKTSHTNLVAVQNAPLSHFVVPVIEDLGVEIDPGMGRIKGLMEARGMVSGAKGSYDNGTPNTTCDVTFAVDLSSASSGYLADLQNSIEKYVSELKSNGLEYNLRLVTFNAGTVSNFDFGNDTDAFINAVKSLNISGGGALDFGTVVSNVAGTGPFAEGANRYLVVFSAEALSTTGNLDDYISTLTKNNIQVSVIGTDAGWNSVAKATGGSVYDITADDYSSLMSKVGTDTAADVNKCIATVEESLNIISNVKKMLNAMVNIVLREVNRLHMSGYTLDGKPGGALFETIDPSRPLEMGNIKLSDSLLDLNSIVASSTDANGDNVIAMKIAKLRNESIMASYNQTLSVDSYYQQIILTVGNIGNESRQYVESQQVLVNAAENERQSLMGVSLDEEMGNLIKYKYAYNSATKIVNVINEMLETIIYRTGIVGR</sequence>
<evidence type="ECO:0000256" key="5">
    <source>
        <dbReference type="ARBA" id="ARBA00022525"/>
    </source>
</evidence>
<dbReference type="Pfam" id="PF00460">
    <property type="entry name" value="Flg_bb_rod"/>
    <property type="match status" value="1"/>
</dbReference>
<dbReference type="SUPFAM" id="SSF53300">
    <property type="entry name" value="vWA-like"/>
    <property type="match status" value="1"/>
</dbReference>
<dbReference type="InterPro" id="IPR010930">
    <property type="entry name" value="Flg_bb/hook_C_dom"/>
</dbReference>
<dbReference type="GO" id="GO:0044780">
    <property type="term" value="P:bacterial-type flagellum assembly"/>
    <property type="evidence" value="ECO:0007669"/>
    <property type="project" value="InterPro"/>
</dbReference>
<evidence type="ECO:0000259" key="7">
    <source>
        <dbReference type="PROSITE" id="PS50234"/>
    </source>
</evidence>
<dbReference type="GO" id="GO:0005198">
    <property type="term" value="F:structural molecule activity"/>
    <property type="evidence" value="ECO:0007669"/>
    <property type="project" value="InterPro"/>
</dbReference>
<comment type="subcellular location">
    <subcellularLocation>
        <location evidence="1">Bacterial flagellum</location>
    </subcellularLocation>
    <subcellularLocation>
        <location evidence="2">Secreted</location>
    </subcellularLocation>
</comment>
<dbReference type="OrthoDB" id="9802553at2"/>
<comment type="similarity">
    <text evidence="3">Belongs to the flagella basal body rod proteins family.</text>
</comment>
<dbReference type="RefSeq" id="WP_065821419.1">
    <property type="nucleotide sequence ID" value="NZ_CP014672.1"/>
</dbReference>
<dbReference type="GO" id="GO:0009424">
    <property type="term" value="C:bacterial-type flagellum hook"/>
    <property type="evidence" value="ECO:0007669"/>
    <property type="project" value="InterPro"/>
</dbReference>
<dbReference type="InterPro" id="IPR002035">
    <property type="entry name" value="VWF_A"/>
</dbReference>
<dbReference type="EMBL" id="CP014672">
    <property type="protein sequence ID" value="ANW99769.1"/>
    <property type="molecule type" value="Genomic_DNA"/>
</dbReference>
<dbReference type="PANTHER" id="PTHR30033">
    <property type="entry name" value="FLAGELLAR HOOK-ASSOCIATED PROTEIN 1"/>
    <property type="match status" value="1"/>
</dbReference>
<dbReference type="InterPro" id="IPR002371">
    <property type="entry name" value="FlgK"/>
</dbReference>
<dbReference type="InterPro" id="IPR001444">
    <property type="entry name" value="Flag_bb_rod_N"/>
</dbReference>
<evidence type="ECO:0000256" key="3">
    <source>
        <dbReference type="ARBA" id="ARBA00009677"/>
    </source>
</evidence>
<keyword evidence="8" id="KW-0282">Flagellum</keyword>
<protein>
    <recommendedName>
        <fullName evidence="4">Flagellar hook-associated protein 1</fullName>
    </recommendedName>
</protein>
<reference evidence="8 9" key="1">
    <citation type="submission" date="2016-02" db="EMBL/GenBank/DDBJ databases">
        <title>Comparison of Clostridium stercorarium subspecies using comparative genomics and transcriptomics.</title>
        <authorList>
            <person name="Schellenberg J."/>
            <person name="Thallinger G."/>
            <person name="Levin D.B."/>
            <person name="Zhang X."/>
            <person name="Alvare G."/>
            <person name="Fristensky B."/>
            <person name="Sparling R."/>
        </authorList>
    </citation>
    <scope>NUCLEOTIDE SEQUENCE [LARGE SCALE GENOMIC DNA]</scope>
    <source>
        <strain evidence="8 9">DSM 2910</strain>
    </source>
</reference>
<proteinExistence type="inferred from homology"/>
<evidence type="ECO:0000256" key="1">
    <source>
        <dbReference type="ARBA" id="ARBA00004365"/>
    </source>
</evidence>
<feature type="domain" description="VWFA" evidence="7">
    <location>
        <begin position="302"/>
        <end position="488"/>
    </location>
</feature>
<dbReference type="Pfam" id="PF00092">
    <property type="entry name" value="VWA"/>
    <property type="match status" value="1"/>
</dbReference>
<dbReference type="AlphaFoldDB" id="A0A1B1YG82"/>
<keyword evidence="6" id="KW-0975">Bacterial flagellum</keyword>
<keyword evidence="8" id="KW-0969">Cilium</keyword>
<name>A0A1B1YG82_THEST</name>
<evidence type="ECO:0000256" key="2">
    <source>
        <dbReference type="ARBA" id="ARBA00004613"/>
    </source>
</evidence>
<dbReference type="PANTHER" id="PTHR30033:SF1">
    <property type="entry name" value="FLAGELLAR HOOK-ASSOCIATED PROTEIN 1"/>
    <property type="match status" value="1"/>
</dbReference>
<organism evidence="8 9">
    <name type="scientific">Thermoclostridium stercorarium subsp. thermolacticum DSM 2910</name>
    <dbReference type="NCBI Taxonomy" id="1121336"/>
    <lineage>
        <taxon>Bacteria</taxon>
        <taxon>Bacillati</taxon>
        <taxon>Bacillota</taxon>
        <taxon>Clostridia</taxon>
        <taxon>Eubacteriales</taxon>
        <taxon>Oscillospiraceae</taxon>
        <taxon>Thermoclostridium</taxon>
    </lineage>
</organism>
<dbReference type="SMART" id="SM00327">
    <property type="entry name" value="VWA"/>
    <property type="match status" value="1"/>
</dbReference>
<dbReference type="SUPFAM" id="SSF64518">
    <property type="entry name" value="Phase 1 flagellin"/>
    <property type="match status" value="1"/>
</dbReference>
<dbReference type="InterPro" id="IPR053927">
    <property type="entry name" value="FlgK_helical"/>
</dbReference>
<accession>A0A1B1YG82</accession>
<evidence type="ECO:0000256" key="4">
    <source>
        <dbReference type="ARBA" id="ARBA00016244"/>
    </source>
</evidence>
<evidence type="ECO:0000313" key="8">
    <source>
        <dbReference type="EMBL" id="ANW99769.1"/>
    </source>
</evidence>